<keyword evidence="3 4" id="KW-0408">Iron</keyword>
<dbReference type="GO" id="GO:0020037">
    <property type="term" value="F:heme binding"/>
    <property type="evidence" value="ECO:0007669"/>
    <property type="project" value="InterPro"/>
</dbReference>
<dbReference type="PROSITE" id="PS51007">
    <property type="entry name" value="CYTC"/>
    <property type="match status" value="2"/>
</dbReference>
<proteinExistence type="predicted"/>
<dbReference type="SUPFAM" id="SSF46626">
    <property type="entry name" value="Cytochrome c"/>
    <property type="match status" value="2"/>
</dbReference>
<reference evidence="6 7" key="1">
    <citation type="submission" date="2018-05" db="EMBL/GenBank/DDBJ databases">
        <title>Acuticoccus sediminis sp. nov., isolated from deep-sea sediment of Indian Ocean.</title>
        <authorList>
            <person name="Liu X."/>
            <person name="Lai Q."/>
            <person name="Du Y."/>
            <person name="Sun F."/>
            <person name="Zhang X."/>
            <person name="Wang S."/>
            <person name="Shao Z."/>
        </authorList>
    </citation>
    <scope>NUCLEOTIDE SEQUENCE [LARGE SCALE GENOMIC DNA]</scope>
    <source>
        <strain evidence="6 7">PTG4-2</strain>
    </source>
</reference>
<keyword evidence="7" id="KW-1185">Reference proteome</keyword>
<dbReference type="GO" id="GO:0009055">
    <property type="term" value="F:electron transfer activity"/>
    <property type="evidence" value="ECO:0007669"/>
    <property type="project" value="InterPro"/>
</dbReference>
<feature type="domain" description="Cytochrome c" evidence="5">
    <location>
        <begin position="36"/>
        <end position="143"/>
    </location>
</feature>
<dbReference type="RefSeq" id="WP_111348153.1">
    <property type="nucleotide sequence ID" value="NZ_JAIWKD010000007.1"/>
</dbReference>
<gene>
    <name evidence="6" type="ORF">DLJ53_18970</name>
</gene>
<keyword evidence="2 4" id="KW-0479">Metal-binding</keyword>
<dbReference type="AlphaFoldDB" id="A0A8B2NU31"/>
<evidence type="ECO:0000256" key="3">
    <source>
        <dbReference type="ARBA" id="ARBA00023004"/>
    </source>
</evidence>
<comment type="caution">
    <text evidence="6">The sequence shown here is derived from an EMBL/GenBank/DDBJ whole genome shotgun (WGS) entry which is preliminary data.</text>
</comment>
<evidence type="ECO:0000256" key="2">
    <source>
        <dbReference type="ARBA" id="ARBA00022723"/>
    </source>
</evidence>
<feature type="domain" description="Cytochrome c" evidence="5">
    <location>
        <begin position="184"/>
        <end position="293"/>
    </location>
</feature>
<evidence type="ECO:0000256" key="1">
    <source>
        <dbReference type="ARBA" id="ARBA00022617"/>
    </source>
</evidence>
<dbReference type="EMBL" id="QHHQ01000004">
    <property type="protein sequence ID" value="RAH99839.1"/>
    <property type="molecule type" value="Genomic_DNA"/>
</dbReference>
<protein>
    <submittedName>
        <fullName evidence="6">Cytochrome C</fullName>
    </submittedName>
</protein>
<dbReference type="Gene3D" id="1.10.760.10">
    <property type="entry name" value="Cytochrome c-like domain"/>
    <property type="match status" value="1"/>
</dbReference>
<evidence type="ECO:0000313" key="6">
    <source>
        <dbReference type="EMBL" id="RAH99839.1"/>
    </source>
</evidence>
<dbReference type="InterPro" id="IPR051459">
    <property type="entry name" value="Cytochrome_c-type_DH"/>
</dbReference>
<name>A0A8B2NU31_9HYPH</name>
<dbReference type="InterPro" id="IPR036909">
    <property type="entry name" value="Cyt_c-like_dom_sf"/>
</dbReference>
<dbReference type="GO" id="GO:0046872">
    <property type="term" value="F:metal ion binding"/>
    <property type="evidence" value="ECO:0007669"/>
    <property type="project" value="UniProtKB-KW"/>
</dbReference>
<evidence type="ECO:0000259" key="5">
    <source>
        <dbReference type="PROSITE" id="PS51007"/>
    </source>
</evidence>
<dbReference type="OrthoDB" id="9811281at2"/>
<evidence type="ECO:0000256" key="4">
    <source>
        <dbReference type="PROSITE-ProRule" id="PRU00433"/>
    </source>
</evidence>
<organism evidence="6 7">
    <name type="scientific">Acuticoccus sediminis</name>
    <dbReference type="NCBI Taxonomy" id="2184697"/>
    <lineage>
        <taxon>Bacteria</taxon>
        <taxon>Pseudomonadati</taxon>
        <taxon>Pseudomonadota</taxon>
        <taxon>Alphaproteobacteria</taxon>
        <taxon>Hyphomicrobiales</taxon>
        <taxon>Amorphaceae</taxon>
        <taxon>Acuticoccus</taxon>
    </lineage>
</organism>
<sequence length="300" mass="31134">MRKLVALAVVIAAGAAGFWFLTAPQPLPAAEVPTGGDAARGEAVFWAGGCAACHAAPGATGDDRLVLAGGLALETPLGPIVAPNISPSAAGIGEWSDAEFANALLRGISPEGTHYTPAFPWASYRNMRPQDVADLRAFMATLPPSDNAAEATGLPFPFSWRRPIGLWKRFALTDPPPVPDGADDTVQRGYYLTVALGHCGECHTPRTTLFAMDPARWLAGAPNPDGDGTVPNITPSSAGIGDWPASDIAYLLETGFTPDFDSVGGSMSPVVTNWGHVPAGDREAVAAYLKAIPPVTEPAQ</sequence>
<dbReference type="PANTHER" id="PTHR35008">
    <property type="entry name" value="BLL4482 PROTEIN-RELATED"/>
    <property type="match status" value="1"/>
</dbReference>
<keyword evidence="1 4" id="KW-0349">Heme</keyword>
<evidence type="ECO:0000313" key="7">
    <source>
        <dbReference type="Proteomes" id="UP000249590"/>
    </source>
</evidence>
<dbReference type="InterPro" id="IPR009056">
    <property type="entry name" value="Cyt_c-like_dom"/>
</dbReference>
<dbReference type="PANTHER" id="PTHR35008:SF8">
    <property type="entry name" value="ALCOHOL DEHYDROGENASE CYTOCHROME C SUBUNIT"/>
    <property type="match status" value="1"/>
</dbReference>
<accession>A0A8B2NU31</accession>
<dbReference type="Proteomes" id="UP000249590">
    <property type="component" value="Unassembled WGS sequence"/>
</dbReference>
<dbReference type="Pfam" id="PF00034">
    <property type="entry name" value="Cytochrom_C"/>
    <property type="match status" value="1"/>
</dbReference>